<organism evidence="1 2">
    <name type="scientific">Cicer arietinum</name>
    <name type="common">Chickpea</name>
    <name type="synonym">Garbanzo</name>
    <dbReference type="NCBI Taxonomy" id="3827"/>
    <lineage>
        <taxon>Eukaryota</taxon>
        <taxon>Viridiplantae</taxon>
        <taxon>Streptophyta</taxon>
        <taxon>Embryophyta</taxon>
        <taxon>Tracheophyta</taxon>
        <taxon>Spermatophyta</taxon>
        <taxon>Magnoliopsida</taxon>
        <taxon>eudicotyledons</taxon>
        <taxon>Gunneridae</taxon>
        <taxon>Pentapetalae</taxon>
        <taxon>rosids</taxon>
        <taxon>fabids</taxon>
        <taxon>Fabales</taxon>
        <taxon>Fabaceae</taxon>
        <taxon>Papilionoideae</taxon>
        <taxon>50 kb inversion clade</taxon>
        <taxon>NPAAA clade</taxon>
        <taxon>Hologalegina</taxon>
        <taxon>IRL clade</taxon>
        <taxon>Cicereae</taxon>
        <taxon>Cicer</taxon>
    </lineage>
</organism>
<dbReference type="OrthoDB" id="1295525at2759"/>
<gene>
    <name evidence="2" type="primary">LOC101500647</name>
</gene>
<keyword evidence="1" id="KW-1185">Reference proteome</keyword>
<protein>
    <submittedName>
        <fullName evidence="2">Uncharacterized protein LOC101500647 isoform X5</fullName>
    </submittedName>
</protein>
<dbReference type="Proteomes" id="UP000087171">
    <property type="component" value="Unplaced"/>
</dbReference>
<proteinExistence type="predicted"/>
<dbReference type="GeneID" id="101500647"/>
<evidence type="ECO:0000313" key="2">
    <source>
        <dbReference type="RefSeq" id="XP_012567780.1"/>
    </source>
</evidence>
<dbReference type="RefSeq" id="XP_012567780.1">
    <property type="nucleotide sequence ID" value="XM_012712326.2"/>
</dbReference>
<accession>A0A1S3DWE8</accession>
<dbReference type="AlphaFoldDB" id="A0A1S3DWE8"/>
<evidence type="ECO:0000313" key="1">
    <source>
        <dbReference type="Proteomes" id="UP000087171"/>
    </source>
</evidence>
<sequence>MASTNENDDNRSLLYLKNLTLPSFQVVVIAANMGCNVCQGRVSRVVSKMTGEMEVFIKWLCLPDTEYSWDCDWKSAAGIQGTFPHFHLEDRVGYR</sequence>
<reference evidence="2" key="1">
    <citation type="submission" date="2025-08" db="UniProtKB">
        <authorList>
            <consortium name="RefSeq"/>
        </authorList>
    </citation>
    <scope>IDENTIFICATION</scope>
    <source>
        <tissue evidence="2">Etiolated seedlings</tissue>
    </source>
</reference>
<name>A0A1S3DWE8_CICAR</name>